<dbReference type="EC" id="1.-.-.-" evidence="2"/>
<evidence type="ECO:0000313" key="2">
    <source>
        <dbReference type="EMBL" id="UGS34921.1"/>
    </source>
</evidence>
<dbReference type="AlphaFoldDB" id="A0A9E7BZ44"/>
<accession>A0A9E7BZ44</accession>
<name>A0A9E7BZ44_9ACTN</name>
<dbReference type="Gene3D" id="3.50.50.60">
    <property type="entry name" value="FAD/NAD(P)-binding domain"/>
    <property type="match status" value="1"/>
</dbReference>
<sequence length="409" mass="44202">MRTETVIIGAGQAGLALSRHLTARGHDHVVLERGRVGERWRSERWDSLSLLTPNWLNRLPYAVPLAHPDGFLDREGVIAYLESYSAGAPVRERTAVVRVSPTPDGYHVATDRGDWAARNVVIATGDCDVPRIPDAAATAPPSVHQLHASRYRRPEQLPDGGVLVVGAGPSGQQLAAELRRAGRDVALAVGRHARTPRTYRGRDIFAWLHALGQLDVHADDVPDLAAARRAPSLPVSGAAGGESLGLDHLARLGVVVTGRFLRFTERTALLADDLEHQLREADRRLYRTLARIDDHIERTGAPAEPAETLPSVSIRPGPERLALGTELRTVLWATGYGRAYPWLDVPVLDAAGELAHREGITAAPGLFAVGLRFQRTRKSHFLGGVGDDAAHIAAAIAEARCESRLARAA</sequence>
<dbReference type="GO" id="GO:0050660">
    <property type="term" value="F:flavin adenine dinucleotide binding"/>
    <property type="evidence" value="ECO:0007669"/>
    <property type="project" value="TreeGrafter"/>
</dbReference>
<keyword evidence="3" id="KW-1185">Reference proteome</keyword>
<reference evidence="2" key="1">
    <citation type="journal article" date="2022" name="Int. J. Syst. Evol. Microbiol.">
        <title>Pseudomonas aegrilactucae sp. nov. and Pseudomonas morbosilactucae sp. nov., pathogens causing bacterial rot of lettuce in Japan.</title>
        <authorList>
            <person name="Sawada H."/>
            <person name="Fujikawa T."/>
            <person name="Satou M."/>
        </authorList>
    </citation>
    <scope>NUCLEOTIDE SEQUENCE</scope>
    <source>
        <strain evidence="2">0166_1</strain>
    </source>
</reference>
<dbReference type="PANTHER" id="PTHR43539">
    <property type="entry name" value="FLAVIN-BINDING MONOOXYGENASE-LIKE PROTEIN (AFU_ORTHOLOGUE AFUA_4G09220)"/>
    <property type="match status" value="1"/>
</dbReference>
<dbReference type="KEGG" id="sbae:DSM104329_01303"/>
<dbReference type="GO" id="GO:0004497">
    <property type="term" value="F:monooxygenase activity"/>
    <property type="evidence" value="ECO:0007669"/>
    <property type="project" value="TreeGrafter"/>
</dbReference>
<keyword evidence="1 2" id="KW-0560">Oxidoreductase</keyword>
<dbReference type="EMBL" id="CP087164">
    <property type="protein sequence ID" value="UGS34921.1"/>
    <property type="molecule type" value="Genomic_DNA"/>
</dbReference>
<dbReference type="Proteomes" id="UP001162834">
    <property type="component" value="Chromosome"/>
</dbReference>
<dbReference type="InterPro" id="IPR050982">
    <property type="entry name" value="Auxin_biosynth/cation_transpt"/>
</dbReference>
<dbReference type="PRINTS" id="PR00411">
    <property type="entry name" value="PNDRDTASEI"/>
</dbReference>
<protein>
    <submittedName>
        <fullName evidence="2">Oxidoreductase CzcO</fullName>
        <ecNumber evidence="2">1.-.-.-</ecNumber>
    </submittedName>
</protein>
<dbReference type="SUPFAM" id="SSF51905">
    <property type="entry name" value="FAD/NAD(P)-binding domain"/>
    <property type="match status" value="2"/>
</dbReference>
<dbReference type="PANTHER" id="PTHR43539:SF78">
    <property type="entry name" value="FLAVIN-CONTAINING MONOOXYGENASE"/>
    <property type="match status" value="1"/>
</dbReference>
<evidence type="ECO:0000313" key="3">
    <source>
        <dbReference type="Proteomes" id="UP001162834"/>
    </source>
</evidence>
<gene>
    <name evidence="2" type="primary">czcO_1</name>
    <name evidence="2" type="ORF">DSM104329_01303</name>
</gene>
<organism evidence="2 3">
    <name type="scientific">Capillimicrobium parvum</name>
    <dbReference type="NCBI Taxonomy" id="2884022"/>
    <lineage>
        <taxon>Bacteria</taxon>
        <taxon>Bacillati</taxon>
        <taxon>Actinomycetota</taxon>
        <taxon>Thermoleophilia</taxon>
        <taxon>Solirubrobacterales</taxon>
        <taxon>Capillimicrobiaceae</taxon>
        <taxon>Capillimicrobium</taxon>
    </lineage>
</organism>
<dbReference type="InterPro" id="IPR036188">
    <property type="entry name" value="FAD/NAD-bd_sf"/>
</dbReference>
<dbReference type="Pfam" id="PF13738">
    <property type="entry name" value="Pyr_redox_3"/>
    <property type="match status" value="1"/>
</dbReference>
<evidence type="ECO:0000256" key="1">
    <source>
        <dbReference type="ARBA" id="ARBA00023002"/>
    </source>
</evidence>
<proteinExistence type="predicted"/>